<dbReference type="RefSeq" id="XP_008869870.1">
    <property type="nucleotide sequence ID" value="XM_008871648.1"/>
</dbReference>
<evidence type="ECO:0008006" key="3">
    <source>
        <dbReference type="Google" id="ProtNLM"/>
    </source>
</evidence>
<dbReference type="EMBL" id="KI913962">
    <property type="protein sequence ID" value="ETW02022.1"/>
    <property type="molecule type" value="Genomic_DNA"/>
</dbReference>
<keyword evidence="1" id="KW-0732">Signal</keyword>
<evidence type="ECO:0000313" key="2">
    <source>
        <dbReference type="EMBL" id="ETW02022.1"/>
    </source>
</evidence>
<accession>A0A024U808</accession>
<proteinExistence type="predicted"/>
<dbReference type="VEuPathDB" id="FungiDB:H310_06539"/>
<dbReference type="Gene3D" id="2.60.120.200">
    <property type="match status" value="1"/>
</dbReference>
<feature type="chain" id="PRO_5001534921" description="GPS domain-containing protein" evidence="1">
    <location>
        <begin position="22"/>
        <end position="1784"/>
    </location>
</feature>
<dbReference type="SUPFAM" id="SSF49899">
    <property type="entry name" value="Concanavalin A-like lectins/glucanases"/>
    <property type="match status" value="1"/>
</dbReference>
<dbReference type="GeneID" id="20083589"/>
<dbReference type="InterPro" id="IPR013320">
    <property type="entry name" value="ConA-like_dom_sf"/>
</dbReference>
<sequence>MRCEYSMLLWLLLGPIWRVDATSCWQAYVDPNESCFSDVDGCSSCNLVVANATLRYNDYFTSFLPTNASCEPAVVGAICPSSDNGKCCVMRNEQFDRYHPFRHLCAKTYPPNDARRQRLSPVDRKAAVLGAFSLQQSLGTGSNVTVETTWREGQTTAVTFYDTTISAIATFELNSATKMAKWTNVNYSTTDTTETVLGLPKQVLRFRVMHSSVEVFVNDWSIQKYSRPSVPIAAISVGSDDLCLLAVNAWFPPPEDLTNCKSVPNAPASSACTVARVTVFTKPLTSAIPVHFSLLDRDQNVVGTNQSVVVLNSFSPSTTFVLMLPQMDPHLRIYSIQMNYSALVESTIFEIQMSVNEEPEQHYFYPIDRAASTWQPFIASPLTFQPVSRPGLTSGVCVLTSPGACGFYNAQSYARWAPKVDRSTGLSILSVSGPRSTGGSRELKELESVQVDNIYARDVEWIVKNGIVSSGHSVDMAVTFRDGQIGFETTTCDDMNKLKVTQGLAELSVEHEWCNRVWIELEPTAVVLRVAMGADFTGKVTLSLLHRASASNASAVLDKASLVWMKKLAPEVYDFPVGGANIPVSTPAYGFEQVLRYFPSAPVQFKLMWDSAHASTIELPTSISWDDDGKQLQVVLCSQVPSTVQFVGIPSFQGTIHVTWKAEWKIGTVEYVYSMQQLLRVYAIDDVYSPRAAPPSYEHVVVQDVTDETVSATFSSPGKAADKWMVDTNAGLIVDAATRSEMEEFIVVVESLASSNSYPRRRLESSVALPSRVIPVVTFFNESVFTYRTAEWVESCQAMIDSMVDPTSFTIALDWTNAVTSIQNVFISSQQTNANEDFDWLSGTWNSTDPANAAISVMLNEDAGSVLFKLDGSFRLFNGSTYFQSSIVHFIPPGISDDGIDVLSSVDSQIVTQTVSRPVQNGTIQLTSGEFLVAGSFTPPVLSELQFFASSAIQTVLLNESAYPVQNNVSLTWCNISSSTNISVVLQDPTKDALMLRFVVRLFSSGSVVVTEVATYQSMSSTCATQLLLPTFEVDDSVLLDVSVQLYPCSDLLLEWRGKRVLSSTDSCTYNLVSASNSSFSDESIVFVVQNTSASASISFQIDAVTSTDGLVTSHVELNWFDVNNACVQTSGIQVLPPCIVDDNALHPIVFQTDLTGQDASEFYVSKGGAPWSNHIAIAIVPCGPFDVVADGANDVLVSSFSYNPMFCHGTVVADAVDVRFVVKPLYAFYGSFDVVFTRVQTLPTAHTVPSAAGGWLNSTCQYSVTKRVSWRPIDDANSPALSSAQLLSIPFNLSQVQIDFNYLITSEHAALTADVKTVTNSSLLLHWSSDIDPDVAVGEWQAKRLDFSAQSWTGPFQLVLSATTYFDDEVSLQSITFSPMDANDVAGALVLESVTGGSLTLSHQLYDGVDHEEIVDYTVYLGQENQTEERIAYSGRGVVSTGCAVSSSFTLASADLMAPSVCASHCFNSEAQGRLTATSVLRSLATFNLPVWTLDIRLSISNSTPSNSLVFMYGAQSVAVTVFPTGLSIELCAVRQDFRFALPTNKWMRLAFAWNAYTKTLAVYLNGLVVAEAVASQSCIVSAVGYIQIGGDSMYALGYQRLEGMVDEIRLLPFLQVFQEDDEPASNAVVHLRLNKDGASDFVSGVDSSGNGNDFLVHDVKAVHNHITRQFGLSRGGRCTCGWANSRLVDTSICNVPCIMGDAKFSCGGTTNTTATLYQTGRFRLNRLQPFTRYTVRLSYQTASGKIFDLSTILLAQTASPSRPGAMSLPIAQVHNQTALIQW</sequence>
<protein>
    <recommendedName>
        <fullName evidence="3">GPS domain-containing protein</fullName>
    </recommendedName>
</protein>
<gene>
    <name evidence="2" type="ORF">H310_06539</name>
</gene>
<evidence type="ECO:0000256" key="1">
    <source>
        <dbReference type="SAM" id="SignalP"/>
    </source>
</evidence>
<name>A0A024U808_9STRA</name>
<organism evidence="2">
    <name type="scientific">Aphanomyces invadans</name>
    <dbReference type="NCBI Taxonomy" id="157072"/>
    <lineage>
        <taxon>Eukaryota</taxon>
        <taxon>Sar</taxon>
        <taxon>Stramenopiles</taxon>
        <taxon>Oomycota</taxon>
        <taxon>Saprolegniomycetes</taxon>
        <taxon>Saprolegniales</taxon>
        <taxon>Verrucalvaceae</taxon>
        <taxon>Aphanomyces</taxon>
    </lineage>
</organism>
<dbReference type="STRING" id="157072.A0A024U808"/>
<reference evidence="2" key="1">
    <citation type="submission" date="2013-12" db="EMBL/GenBank/DDBJ databases">
        <title>The Genome Sequence of Aphanomyces invadans NJM9701.</title>
        <authorList>
            <consortium name="The Broad Institute Genomics Platform"/>
            <person name="Russ C."/>
            <person name="Tyler B."/>
            <person name="van West P."/>
            <person name="Dieguez-Uribeondo J."/>
            <person name="Young S.K."/>
            <person name="Zeng Q."/>
            <person name="Gargeya S."/>
            <person name="Fitzgerald M."/>
            <person name="Abouelleil A."/>
            <person name="Alvarado L."/>
            <person name="Chapman S.B."/>
            <person name="Gainer-Dewar J."/>
            <person name="Goldberg J."/>
            <person name="Griggs A."/>
            <person name="Gujja S."/>
            <person name="Hansen M."/>
            <person name="Howarth C."/>
            <person name="Imamovic A."/>
            <person name="Ireland A."/>
            <person name="Larimer J."/>
            <person name="McCowan C."/>
            <person name="Murphy C."/>
            <person name="Pearson M."/>
            <person name="Poon T.W."/>
            <person name="Priest M."/>
            <person name="Roberts A."/>
            <person name="Saif S."/>
            <person name="Shea T."/>
            <person name="Sykes S."/>
            <person name="Wortman J."/>
            <person name="Nusbaum C."/>
            <person name="Birren B."/>
        </authorList>
    </citation>
    <scope>NUCLEOTIDE SEQUENCE [LARGE SCALE GENOMIC DNA]</scope>
    <source>
        <strain evidence="2">NJM9701</strain>
    </source>
</reference>
<feature type="signal peptide" evidence="1">
    <location>
        <begin position="1"/>
        <end position="21"/>
    </location>
</feature>